<dbReference type="PANTHER" id="PTHR39555:SF1">
    <property type="entry name" value="TYPE IV PILUS INNER MEMBRANE COMPONENT PILO"/>
    <property type="match status" value="1"/>
</dbReference>
<feature type="coiled-coil region" evidence="1">
    <location>
        <begin position="38"/>
        <end position="82"/>
    </location>
</feature>
<dbReference type="EMBL" id="SOKU01000014">
    <property type="protein sequence ID" value="TES87083.1"/>
    <property type="molecule type" value="Genomic_DNA"/>
</dbReference>
<organism evidence="4 5">
    <name type="scientific">Aerophobetes bacterium</name>
    <dbReference type="NCBI Taxonomy" id="2030807"/>
    <lineage>
        <taxon>Bacteria</taxon>
        <taxon>Candidatus Aerophobota</taxon>
    </lineage>
</organism>
<keyword evidence="1" id="KW-0175">Coiled coil</keyword>
<dbReference type="InterPro" id="IPR014717">
    <property type="entry name" value="Transl_elong_EF1B/ribsomal_bS6"/>
</dbReference>
<dbReference type="GO" id="GO:0043107">
    <property type="term" value="P:type IV pilus-dependent motility"/>
    <property type="evidence" value="ECO:0007669"/>
    <property type="project" value="InterPro"/>
</dbReference>
<evidence type="ECO:0000256" key="1">
    <source>
        <dbReference type="SAM" id="Coils"/>
    </source>
</evidence>
<comment type="caution">
    <text evidence="4">The sequence shown here is derived from an EMBL/GenBank/DDBJ whole genome shotgun (WGS) entry which is preliminary data.</text>
</comment>
<protein>
    <recommendedName>
        <fullName evidence="6">Type 4a pilus biogenesis protein PilO</fullName>
    </recommendedName>
</protein>
<feature type="transmembrane region" description="Helical" evidence="3">
    <location>
        <begin position="12"/>
        <end position="32"/>
    </location>
</feature>
<gene>
    <name evidence="4" type="ORF">E3J95_00380</name>
</gene>
<evidence type="ECO:0008006" key="6">
    <source>
        <dbReference type="Google" id="ProtNLM"/>
    </source>
</evidence>
<dbReference type="GO" id="GO:0043683">
    <property type="term" value="P:type IV pilus assembly"/>
    <property type="evidence" value="ECO:0007669"/>
    <property type="project" value="InterPro"/>
</dbReference>
<accession>A0A523QMR6</accession>
<dbReference type="PANTHER" id="PTHR39555">
    <property type="entry name" value="FIMBRIAL ASSEMBLY PROTEIN PILO-LIKE PROTEIN-RELATED"/>
    <property type="match status" value="1"/>
</dbReference>
<keyword evidence="3" id="KW-0472">Membrane</keyword>
<proteinExistence type="predicted"/>
<evidence type="ECO:0000256" key="3">
    <source>
        <dbReference type="SAM" id="Phobius"/>
    </source>
</evidence>
<keyword evidence="3" id="KW-0812">Transmembrane</keyword>
<sequence length="214" mass="24823">MDRFIWTLKGRVRIGVGVFGGLLLVFYFAFYSPQIKMMRTMRDEIEKESLRISRIKEKVEEYREMERNYRELEAEVEKLDSLLSPEGKIHSLLQELSLRAQTYGIDYITIAPEETIKGKYYDCLPVKISLNSTYHALGTLVSDIAKRRQETFLSLDSLEIKGLETDERTSRNVGRHTIEANLLLSLYLSPETPPEPTSSREEGSEAQTVPRRRR</sequence>
<evidence type="ECO:0000313" key="4">
    <source>
        <dbReference type="EMBL" id="TES87083.1"/>
    </source>
</evidence>
<reference evidence="4 5" key="1">
    <citation type="submission" date="2019-03" db="EMBL/GenBank/DDBJ databases">
        <title>Metabolic potential of uncultured bacteria and archaea associated with petroleum seepage in deep-sea sediments.</title>
        <authorList>
            <person name="Dong X."/>
            <person name="Hubert C."/>
        </authorList>
    </citation>
    <scope>NUCLEOTIDE SEQUENCE [LARGE SCALE GENOMIC DNA]</scope>
    <source>
        <strain evidence="4">E44_bin92</strain>
    </source>
</reference>
<dbReference type="Proteomes" id="UP000320781">
    <property type="component" value="Unassembled WGS sequence"/>
</dbReference>
<evidence type="ECO:0000256" key="2">
    <source>
        <dbReference type="SAM" id="MobiDB-lite"/>
    </source>
</evidence>
<feature type="region of interest" description="Disordered" evidence="2">
    <location>
        <begin position="189"/>
        <end position="214"/>
    </location>
</feature>
<dbReference type="InterPro" id="IPR007445">
    <property type="entry name" value="PilO"/>
</dbReference>
<dbReference type="Pfam" id="PF04350">
    <property type="entry name" value="PilO"/>
    <property type="match status" value="1"/>
</dbReference>
<dbReference type="Gene3D" id="3.30.70.60">
    <property type="match status" value="1"/>
</dbReference>
<keyword evidence="3" id="KW-1133">Transmembrane helix</keyword>
<name>A0A523QMR6_UNCAE</name>
<evidence type="ECO:0000313" key="5">
    <source>
        <dbReference type="Proteomes" id="UP000320781"/>
    </source>
</evidence>
<dbReference type="AlphaFoldDB" id="A0A523QMR6"/>